<evidence type="ECO:0000256" key="1">
    <source>
        <dbReference type="SAM" id="MobiDB-lite"/>
    </source>
</evidence>
<proteinExistence type="predicted"/>
<accession>A0AAV5VKG2</accession>
<name>A0AAV5VKG2_9BILA</name>
<reference evidence="2" key="1">
    <citation type="submission" date="2023-10" db="EMBL/GenBank/DDBJ databases">
        <title>Genome assembly of Pristionchus species.</title>
        <authorList>
            <person name="Yoshida K."/>
            <person name="Sommer R.J."/>
        </authorList>
    </citation>
    <scope>NUCLEOTIDE SEQUENCE</scope>
    <source>
        <strain evidence="2">RS5133</strain>
    </source>
</reference>
<evidence type="ECO:0000313" key="2">
    <source>
        <dbReference type="EMBL" id="GMT18435.1"/>
    </source>
</evidence>
<dbReference type="Proteomes" id="UP001432322">
    <property type="component" value="Unassembled WGS sequence"/>
</dbReference>
<feature type="compositionally biased region" description="Basic and acidic residues" evidence="1">
    <location>
        <begin position="129"/>
        <end position="140"/>
    </location>
</feature>
<dbReference type="EMBL" id="BTSY01000003">
    <property type="protein sequence ID" value="GMT18435.1"/>
    <property type="molecule type" value="Genomic_DNA"/>
</dbReference>
<organism evidence="2 3">
    <name type="scientific">Pristionchus fissidentatus</name>
    <dbReference type="NCBI Taxonomy" id="1538716"/>
    <lineage>
        <taxon>Eukaryota</taxon>
        <taxon>Metazoa</taxon>
        <taxon>Ecdysozoa</taxon>
        <taxon>Nematoda</taxon>
        <taxon>Chromadorea</taxon>
        <taxon>Rhabditida</taxon>
        <taxon>Rhabditina</taxon>
        <taxon>Diplogasteromorpha</taxon>
        <taxon>Diplogasteroidea</taxon>
        <taxon>Neodiplogasteridae</taxon>
        <taxon>Pristionchus</taxon>
    </lineage>
</organism>
<keyword evidence="3" id="KW-1185">Reference proteome</keyword>
<feature type="compositionally biased region" description="Acidic residues" evidence="1">
    <location>
        <begin position="153"/>
        <end position="162"/>
    </location>
</feature>
<evidence type="ECO:0008006" key="4">
    <source>
        <dbReference type="Google" id="ProtNLM"/>
    </source>
</evidence>
<dbReference type="AlphaFoldDB" id="A0AAV5VKG2"/>
<sequence>LLSEREVQLSMNGQKRCYDLKPCRGQFPDTETMTNLVVLSDSVYCWCTGPTSLQLWTIDMNTMAWQGVLWMDVDSWFAPGGLVLRVKDKAAGILELTEIYETPRYYYLNVTYFGLDHIYPAVMAQRKREEESKQEIDNDRASPASDGVKSEAMSDEESDDSNIENRMETCDYSSPIPLIHFP</sequence>
<gene>
    <name evidence="2" type="ORF">PFISCL1PPCAC_9732</name>
</gene>
<evidence type="ECO:0000313" key="3">
    <source>
        <dbReference type="Proteomes" id="UP001432322"/>
    </source>
</evidence>
<feature type="non-terminal residue" evidence="2">
    <location>
        <position position="1"/>
    </location>
</feature>
<comment type="caution">
    <text evidence="2">The sequence shown here is derived from an EMBL/GenBank/DDBJ whole genome shotgun (WGS) entry which is preliminary data.</text>
</comment>
<feature type="region of interest" description="Disordered" evidence="1">
    <location>
        <begin position="129"/>
        <end position="176"/>
    </location>
</feature>
<protein>
    <recommendedName>
        <fullName evidence="4">F-box associated domain-containing protein</fullName>
    </recommendedName>
</protein>